<dbReference type="AlphaFoldDB" id="A0A078AWF4"/>
<gene>
    <name evidence="1" type="primary">Contig11883.g12715</name>
    <name evidence="1" type="ORF">STYLEM_14208</name>
</gene>
<keyword evidence="2" id="KW-1185">Reference proteome</keyword>
<dbReference type="InParanoid" id="A0A078AWF4"/>
<accession>A0A078AWF4</accession>
<organism evidence="1 2">
    <name type="scientific">Stylonychia lemnae</name>
    <name type="common">Ciliate</name>
    <dbReference type="NCBI Taxonomy" id="5949"/>
    <lineage>
        <taxon>Eukaryota</taxon>
        <taxon>Sar</taxon>
        <taxon>Alveolata</taxon>
        <taxon>Ciliophora</taxon>
        <taxon>Intramacronucleata</taxon>
        <taxon>Spirotrichea</taxon>
        <taxon>Stichotrichia</taxon>
        <taxon>Sporadotrichida</taxon>
        <taxon>Oxytrichidae</taxon>
        <taxon>Stylonychinae</taxon>
        <taxon>Stylonychia</taxon>
    </lineage>
</organism>
<dbReference type="Proteomes" id="UP000039865">
    <property type="component" value="Unassembled WGS sequence"/>
</dbReference>
<name>A0A078AWF4_STYLE</name>
<protein>
    <submittedName>
        <fullName evidence="1">Uncharacterized protein</fullName>
    </submittedName>
</protein>
<reference evidence="1 2" key="1">
    <citation type="submission" date="2014-06" db="EMBL/GenBank/DDBJ databases">
        <authorList>
            <person name="Swart Estienne"/>
        </authorList>
    </citation>
    <scope>NUCLEOTIDE SEQUENCE [LARGE SCALE GENOMIC DNA]</scope>
    <source>
        <strain evidence="1 2">130c</strain>
    </source>
</reference>
<proteinExistence type="predicted"/>
<sequence>MLVQFSNLSVTDDNDIKGDFNSSFKEQSKVQNQQSLQSLTSTQKQIIMTKTYPKITELIEKNWKLKEITKQQVFGFKFQEINQENIIENKIASRYKLRQNRMSTLHNDNYYYQEYYMNGQLNKSKTQKYQDLEIVFEEQYEFNLTIIDQNQLTKLQQLIEDGFYLIQKKYGIQDFQLNLDSVFPSIDYILYCFLHEVKNPYESSKQNKDVIKIKLAYNYLIDIWALFDFSHFKKVQLILKLHDGNDHQDIMIEDVLHAFEISELINLS</sequence>
<evidence type="ECO:0000313" key="2">
    <source>
        <dbReference type="Proteomes" id="UP000039865"/>
    </source>
</evidence>
<evidence type="ECO:0000313" key="1">
    <source>
        <dbReference type="EMBL" id="CDW85138.1"/>
    </source>
</evidence>
<dbReference type="EMBL" id="CCKQ01013473">
    <property type="protein sequence ID" value="CDW85138.1"/>
    <property type="molecule type" value="Genomic_DNA"/>
</dbReference>